<feature type="domain" description="Ubiquitin-like" evidence="2">
    <location>
        <begin position="85"/>
        <end position="150"/>
    </location>
</feature>
<proteinExistence type="predicted"/>
<sequence>MDKLQESEQEMTRTIREEQEKILKKVEAIQDDMKKRDSIAQVQKAEIKKEDEVDQETKQINANALNRFRAFAGPTKTVHRLNQKIKIFVRFYYSRFEVEALPTDTILDLKREIEKKTNFPVRHQYVYHNHKHCEDHETISGCNITTNNSIVNLY</sequence>
<evidence type="ECO:0000259" key="2">
    <source>
        <dbReference type="PROSITE" id="PS50053"/>
    </source>
</evidence>
<dbReference type="Proteomes" id="UP000095282">
    <property type="component" value="Unplaced"/>
</dbReference>
<organism evidence="3 4">
    <name type="scientific">Caenorhabditis tropicalis</name>
    <dbReference type="NCBI Taxonomy" id="1561998"/>
    <lineage>
        <taxon>Eukaryota</taxon>
        <taxon>Metazoa</taxon>
        <taxon>Ecdysozoa</taxon>
        <taxon>Nematoda</taxon>
        <taxon>Chromadorea</taxon>
        <taxon>Rhabditida</taxon>
        <taxon>Rhabditina</taxon>
        <taxon>Rhabditomorpha</taxon>
        <taxon>Rhabditoidea</taxon>
        <taxon>Rhabditidae</taxon>
        <taxon>Peloderinae</taxon>
        <taxon>Caenorhabditis</taxon>
    </lineage>
</organism>
<keyword evidence="1" id="KW-0175">Coiled coil</keyword>
<feature type="coiled-coil region" evidence="1">
    <location>
        <begin position="1"/>
        <end position="36"/>
    </location>
</feature>
<accession>A0A1I7U599</accession>
<dbReference type="SUPFAM" id="SSF54236">
    <property type="entry name" value="Ubiquitin-like"/>
    <property type="match status" value="1"/>
</dbReference>
<keyword evidence="3" id="KW-1185">Reference proteome</keyword>
<dbReference type="Pfam" id="PF00240">
    <property type="entry name" value="ubiquitin"/>
    <property type="match status" value="1"/>
</dbReference>
<dbReference type="Gene3D" id="3.10.20.90">
    <property type="entry name" value="Phosphatidylinositol 3-kinase Catalytic Subunit, Chain A, domain 1"/>
    <property type="match status" value="1"/>
</dbReference>
<dbReference type="AlphaFoldDB" id="A0A1I7U599"/>
<dbReference type="CDD" id="cd17039">
    <property type="entry name" value="Ubl_ubiquitin_like"/>
    <property type="match status" value="1"/>
</dbReference>
<dbReference type="WBParaSite" id="Csp11.Scaffold629.g14995.t1">
    <property type="protein sequence ID" value="Csp11.Scaffold629.g14995.t1"/>
    <property type="gene ID" value="Csp11.Scaffold629.g14995"/>
</dbReference>
<reference evidence="4" key="1">
    <citation type="submission" date="2016-11" db="UniProtKB">
        <authorList>
            <consortium name="WormBaseParasite"/>
        </authorList>
    </citation>
    <scope>IDENTIFICATION</scope>
</reference>
<dbReference type="InterPro" id="IPR029071">
    <property type="entry name" value="Ubiquitin-like_domsf"/>
</dbReference>
<dbReference type="InterPro" id="IPR000626">
    <property type="entry name" value="Ubiquitin-like_dom"/>
</dbReference>
<protein>
    <submittedName>
        <fullName evidence="4">Ubiquitin-like domain-containing protein</fullName>
    </submittedName>
</protein>
<dbReference type="PROSITE" id="PS50053">
    <property type="entry name" value="UBIQUITIN_2"/>
    <property type="match status" value="1"/>
</dbReference>
<evidence type="ECO:0000313" key="4">
    <source>
        <dbReference type="WBParaSite" id="Csp11.Scaffold629.g14995.t1"/>
    </source>
</evidence>
<evidence type="ECO:0000313" key="3">
    <source>
        <dbReference type="Proteomes" id="UP000095282"/>
    </source>
</evidence>
<evidence type="ECO:0000256" key="1">
    <source>
        <dbReference type="SAM" id="Coils"/>
    </source>
</evidence>
<name>A0A1I7U599_9PELO</name>